<gene>
    <name evidence="2" type="ORF">ACFOHJ_07170</name>
</gene>
<accession>A0ABV7K8X3</accession>
<proteinExistence type="predicted"/>
<reference evidence="3" key="1">
    <citation type="journal article" date="2019" name="Int. J. Syst. Evol. Microbiol.">
        <title>The Global Catalogue of Microorganisms (GCM) 10K type strain sequencing project: providing services to taxonomists for standard genome sequencing and annotation.</title>
        <authorList>
            <consortium name="The Broad Institute Genomics Platform"/>
            <consortium name="The Broad Institute Genome Sequencing Center for Infectious Disease"/>
            <person name="Wu L."/>
            <person name="Ma J."/>
        </authorList>
    </citation>
    <scope>NUCLEOTIDE SEQUENCE [LARGE SCALE GENOMIC DNA]</scope>
    <source>
        <strain evidence="3">KCTC 52165</strain>
    </source>
</reference>
<evidence type="ECO:0000313" key="3">
    <source>
        <dbReference type="Proteomes" id="UP001595583"/>
    </source>
</evidence>
<dbReference type="InterPro" id="IPR002725">
    <property type="entry name" value="YgjP-like_metallopeptidase"/>
</dbReference>
<name>A0ABV7K8X3_9HYPH</name>
<evidence type="ECO:0000259" key="1">
    <source>
        <dbReference type="Pfam" id="PF01863"/>
    </source>
</evidence>
<dbReference type="InterPro" id="IPR053136">
    <property type="entry name" value="UTP_pyrophosphatase-like"/>
</dbReference>
<dbReference type="Proteomes" id="UP001595583">
    <property type="component" value="Unassembled WGS sequence"/>
</dbReference>
<dbReference type="EMBL" id="JBHRTK010000009">
    <property type="protein sequence ID" value="MFC3205987.1"/>
    <property type="molecule type" value="Genomic_DNA"/>
</dbReference>
<organism evidence="2 3">
    <name type="scientific">Aquamicrobium soli</name>
    <dbReference type="NCBI Taxonomy" id="1811518"/>
    <lineage>
        <taxon>Bacteria</taxon>
        <taxon>Pseudomonadati</taxon>
        <taxon>Pseudomonadota</taxon>
        <taxon>Alphaproteobacteria</taxon>
        <taxon>Hyphomicrobiales</taxon>
        <taxon>Phyllobacteriaceae</taxon>
        <taxon>Aquamicrobium</taxon>
    </lineage>
</organism>
<dbReference type="PANTHER" id="PTHR30399:SF1">
    <property type="entry name" value="UTP PYROPHOSPHATASE"/>
    <property type="match status" value="1"/>
</dbReference>
<evidence type="ECO:0000313" key="2">
    <source>
        <dbReference type="EMBL" id="MFC3205987.1"/>
    </source>
</evidence>
<dbReference type="Gene3D" id="3.30.2010.10">
    <property type="entry name" value="Metalloproteases ('zincins'), catalytic domain"/>
    <property type="match status" value="1"/>
</dbReference>
<protein>
    <submittedName>
        <fullName evidence="2">M48 family metallopeptidase</fullName>
    </submittedName>
</protein>
<dbReference type="RefSeq" id="WP_378219804.1">
    <property type="nucleotide sequence ID" value="NZ_JBHRTK010000009.1"/>
</dbReference>
<sequence>MSFGFFRTLTKPSRAPVEAREHTVAGRTLPLRIVENERARRLTLRIDAGGQGLRITVPPGLRQGEVEKFLHRHQGWLEQRLAKVPDRPQVRPGIKVPFRGVPHLVVHEPGRRGTVSVEKGEDGPRLVVHGERLHLPRRVADFLKREARREIEGLVARHTATAGRKAKAIRFRDTTSRWGSCTSDGTLSFSWRIMMAPPAVIDYLVAHEVAHLKEMNHGPKFWKLCGELCPDTERCKAWLKRNGGALQAIRFE</sequence>
<keyword evidence="3" id="KW-1185">Reference proteome</keyword>
<feature type="domain" description="YgjP-like metallopeptidase" evidence="1">
    <location>
        <begin position="40"/>
        <end position="242"/>
    </location>
</feature>
<comment type="caution">
    <text evidence="2">The sequence shown here is derived from an EMBL/GenBank/DDBJ whole genome shotgun (WGS) entry which is preliminary data.</text>
</comment>
<dbReference type="Pfam" id="PF01863">
    <property type="entry name" value="YgjP-like"/>
    <property type="match status" value="1"/>
</dbReference>
<dbReference type="CDD" id="cd07344">
    <property type="entry name" value="M48_yhfN_like"/>
    <property type="match status" value="1"/>
</dbReference>
<dbReference type="PANTHER" id="PTHR30399">
    <property type="entry name" value="UNCHARACTERIZED PROTEIN YGJP"/>
    <property type="match status" value="1"/>
</dbReference>